<reference evidence="3" key="2">
    <citation type="journal article" date="2024" name="Plant">
        <title>Genomic evolution and insights into agronomic trait innovations of Sesamum species.</title>
        <authorList>
            <person name="Miao H."/>
            <person name="Wang L."/>
            <person name="Qu L."/>
            <person name="Liu H."/>
            <person name="Sun Y."/>
            <person name="Le M."/>
            <person name="Wang Q."/>
            <person name="Wei S."/>
            <person name="Zheng Y."/>
            <person name="Lin W."/>
            <person name="Duan Y."/>
            <person name="Cao H."/>
            <person name="Xiong S."/>
            <person name="Wang X."/>
            <person name="Wei L."/>
            <person name="Li C."/>
            <person name="Ma Q."/>
            <person name="Ju M."/>
            <person name="Zhao R."/>
            <person name="Li G."/>
            <person name="Mu C."/>
            <person name="Tian Q."/>
            <person name="Mei H."/>
            <person name="Zhang T."/>
            <person name="Gao T."/>
            <person name="Zhang H."/>
        </authorList>
    </citation>
    <scope>NUCLEOTIDE SEQUENCE</scope>
    <source>
        <strain evidence="3">KEN8</strain>
    </source>
</reference>
<feature type="region of interest" description="Disordered" evidence="1">
    <location>
        <begin position="1"/>
        <end position="39"/>
    </location>
</feature>
<evidence type="ECO:0000259" key="2">
    <source>
        <dbReference type="Pfam" id="PF12146"/>
    </source>
</evidence>
<dbReference type="Pfam" id="PF12146">
    <property type="entry name" value="Hydrolase_4"/>
    <property type="match status" value="1"/>
</dbReference>
<evidence type="ECO:0000256" key="1">
    <source>
        <dbReference type="SAM" id="MobiDB-lite"/>
    </source>
</evidence>
<dbReference type="SUPFAM" id="SSF53474">
    <property type="entry name" value="alpha/beta-Hydrolases"/>
    <property type="match status" value="1"/>
</dbReference>
<gene>
    <name evidence="3" type="ORF">Scaly_2672200</name>
</gene>
<dbReference type="AlphaFoldDB" id="A0AAW2J6Q7"/>
<dbReference type="Gene3D" id="3.40.50.1820">
    <property type="entry name" value="alpha/beta hydrolase"/>
    <property type="match status" value="1"/>
</dbReference>
<name>A0AAW2J6Q7_9LAMI</name>
<proteinExistence type="predicted"/>
<dbReference type="InterPro" id="IPR022742">
    <property type="entry name" value="Hydrolase_4"/>
</dbReference>
<comment type="caution">
    <text evidence="3">The sequence shown here is derived from an EMBL/GenBank/DDBJ whole genome shotgun (WGS) entry which is preliminary data.</text>
</comment>
<evidence type="ECO:0000313" key="3">
    <source>
        <dbReference type="EMBL" id="KAL0290369.1"/>
    </source>
</evidence>
<accession>A0AAW2J6Q7</accession>
<dbReference type="EMBL" id="JACGWM010001647">
    <property type="protein sequence ID" value="KAL0290369.1"/>
    <property type="molecule type" value="Genomic_DNA"/>
</dbReference>
<protein>
    <recommendedName>
        <fullName evidence="2">Serine aminopeptidase S33 domain-containing protein</fullName>
    </recommendedName>
</protein>
<dbReference type="InterPro" id="IPR029058">
    <property type="entry name" value="AB_hydrolase_fold"/>
</dbReference>
<sequence length="234" mass="25830">MFLDFAAPVSREAEKACGAGVAEKGGGAKEEKPSAAPAKGVRVPAAMAPRKSAVDKEVAARRALAVKRVMEDNCGGDNNDTVREFSLFVTSRGAKGVVVLLHGLNEHSGRYSVFAKKLNANGIKVYGMDWIVEGQKNKTGKGRHDSNPYFVLCLTGENTEWSWTSYALQTQQPRLSFSWPDMVEATGCMYVHSLDYAVNDMVWSFDPHNSVQNNFMLNNYHMHGFCYLIDCTSY</sequence>
<organism evidence="3">
    <name type="scientific">Sesamum calycinum</name>
    <dbReference type="NCBI Taxonomy" id="2727403"/>
    <lineage>
        <taxon>Eukaryota</taxon>
        <taxon>Viridiplantae</taxon>
        <taxon>Streptophyta</taxon>
        <taxon>Embryophyta</taxon>
        <taxon>Tracheophyta</taxon>
        <taxon>Spermatophyta</taxon>
        <taxon>Magnoliopsida</taxon>
        <taxon>eudicotyledons</taxon>
        <taxon>Gunneridae</taxon>
        <taxon>Pentapetalae</taxon>
        <taxon>asterids</taxon>
        <taxon>lamiids</taxon>
        <taxon>Lamiales</taxon>
        <taxon>Pedaliaceae</taxon>
        <taxon>Sesamum</taxon>
    </lineage>
</organism>
<feature type="domain" description="Serine aminopeptidase S33" evidence="2">
    <location>
        <begin position="94"/>
        <end position="135"/>
    </location>
</feature>
<reference evidence="3" key="1">
    <citation type="submission" date="2020-06" db="EMBL/GenBank/DDBJ databases">
        <authorList>
            <person name="Li T."/>
            <person name="Hu X."/>
            <person name="Zhang T."/>
            <person name="Song X."/>
            <person name="Zhang H."/>
            <person name="Dai N."/>
            <person name="Sheng W."/>
            <person name="Hou X."/>
            <person name="Wei L."/>
        </authorList>
    </citation>
    <scope>NUCLEOTIDE SEQUENCE</scope>
    <source>
        <strain evidence="3">KEN8</strain>
        <tissue evidence="3">Leaf</tissue>
    </source>
</reference>